<dbReference type="PATRIC" id="fig|348824.6.peg.4018"/>
<dbReference type="KEGG" id="rhl:LPU83_3736"/>
<dbReference type="EMBL" id="HG916852">
    <property type="protein sequence ID" value="CDM59379.1"/>
    <property type="molecule type" value="Genomic_DNA"/>
</dbReference>
<accession>W6REU8</accession>
<organism evidence="1 2">
    <name type="scientific">Rhizobium favelukesii</name>
    <dbReference type="NCBI Taxonomy" id="348824"/>
    <lineage>
        <taxon>Bacteria</taxon>
        <taxon>Pseudomonadati</taxon>
        <taxon>Pseudomonadota</taxon>
        <taxon>Alphaproteobacteria</taxon>
        <taxon>Hyphomicrobiales</taxon>
        <taxon>Rhizobiaceae</taxon>
        <taxon>Rhizobium/Agrobacterium group</taxon>
        <taxon>Rhizobium</taxon>
    </lineage>
</organism>
<dbReference type="Proteomes" id="UP000019443">
    <property type="component" value="Chromosome"/>
</dbReference>
<evidence type="ECO:0000313" key="1">
    <source>
        <dbReference type="EMBL" id="CDM59379.1"/>
    </source>
</evidence>
<keyword evidence="2" id="KW-1185">Reference proteome</keyword>
<dbReference type="eggNOG" id="ENOG50319PP">
    <property type="taxonomic scope" value="Bacteria"/>
</dbReference>
<dbReference type="HOGENOM" id="CLU_194601_0_0_5"/>
<protein>
    <submittedName>
        <fullName evidence="1">Uncharacterized protein</fullName>
    </submittedName>
</protein>
<sequence>MEHLAWSQVASVNRSEAMLILEEILLVSADRVACCRGQLELDLGQMIDELERSGFSRKEILVALSEMISEEFSALPDMPRFH</sequence>
<name>W6REU8_9HYPH</name>
<reference evidence="1" key="1">
    <citation type="submission" date="2013-11" db="EMBL/GenBank/DDBJ databases">
        <title>Draft genome sequence of the broad-host-range Rhizobium sp. LPU83 strain, a member of the low-genetic diversity Oregon-like Rhizobium sp. group.</title>
        <authorList>
            <person name="Wibberg D."/>
            <person name="Puehler A."/>
            <person name="Schlueter A."/>
        </authorList>
    </citation>
    <scope>NUCLEOTIDE SEQUENCE [LARGE SCALE GENOMIC DNA]</scope>
    <source>
        <strain evidence="1">LPU83</strain>
    </source>
</reference>
<gene>
    <name evidence="1" type="ORF">LPU83_3736</name>
</gene>
<proteinExistence type="predicted"/>
<evidence type="ECO:0000313" key="2">
    <source>
        <dbReference type="Proteomes" id="UP000019443"/>
    </source>
</evidence>
<dbReference type="AlphaFoldDB" id="W6REU8"/>